<name>A0A060NPG7_9BURK</name>
<keyword evidence="1" id="KW-1133">Transmembrane helix</keyword>
<dbReference type="HOGENOM" id="CLU_091705_6_1_4"/>
<accession>A0A060NPG7</accession>
<protein>
    <submittedName>
        <fullName evidence="2">Tfp pilus assembly protein PilE</fullName>
    </submittedName>
</protein>
<keyword evidence="3" id="KW-1185">Reference proteome</keyword>
<dbReference type="PANTHER" id="PTHR30093">
    <property type="entry name" value="GENERAL SECRETION PATHWAY PROTEIN G"/>
    <property type="match status" value="1"/>
</dbReference>
<dbReference type="SUPFAM" id="SSF54523">
    <property type="entry name" value="Pili subunits"/>
    <property type="match status" value="1"/>
</dbReference>
<dbReference type="Proteomes" id="UP000067461">
    <property type="component" value="Chromosome"/>
</dbReference>
<dbReference type="Pfam" id="PF07963">
    <property type="entry name" value="N_methyl"/>
    <property type="match status" value="1"/>
</dbReference>
<dbReference type="KEGG" id="cbaa:SRAA_1539"/>
<dbReference type="NCBIfam" id="TIGR02532">
    <property type="entry name" value="IV_pilin_GFxxxE"/>
    <property type="match status" value="1"/>
</dbReference>
<dbReference type="PROSITE" id="PS00409">
    <property type="entry name" value="PROKAR_NTER_METHYL"/>
    <property type="match status" value="1"/>
</dbReference>
<sequence>MPLRRALAGFTLIELMIVVAIIAILAAIALPSYQRHVTETRRDAATACLLELAQFAERHYTTRMSYERLDPNFPVANERVPLPMTQCRTDLAAFYNFSIVVPNARSYTLEAVAQGGQATRDAACLTLRLDQRGTQTALDSANAASAGCW</sequence>
<dbReference type="PANTHER" id="PTHR30093:SF47">
    <property type="entry name" value="TYPE IV PILUS NON-CORE MINOR PILIN PILE"/>
    <property type="match status" value="1"/>
</dbReference>
<organism evidence="2 3">
    <name type="scientific">Serpentinimonas raichei</name>
    <dbReference type="NCBI Taxonomy" id="1458425"/>
    <lineage>
        <taxon>Bacteria</taxon>
        <taxon>Pseudomonadati</taxon>
        <taxon>Pseudomonadota</taxon>
        <taxon>Betaproteobacteria</taxon>
        <taxon>Burkholderiales</taxon>
        <taxon>Comamonadaceae</taxon>
        <taxon>Serpentinimonas</taxon>
    </lineage>
</organism>
<evidence type="ECO:0000313" key="2">
    <source>
        <dbReference type="EMBL" id="BAO81393.1"/>
    </source>
</evidence>
<reference evidence="2 3" key="1">
    <citation type="journal article" date="2014" name="Nat. Commun.">
        <title>Physiological and genomic features of highly alkaliphilic hydrogen-utilizing Betaproteobacteria from a continental serpentinizing site.</title>
        <authorList>
            <person name="Suzuki S."/>
            <person name="Kuenen J.G."/>
            <person name="Schipper K."/>
            <person name="van der Velde S."/>
            <person name="Ishii S."/>
            <person name="Wu A."/>
            <person name="Sorokin D.Y."/>
            <person name="Tenney A."/>
            <person name="Meng X.Y."/>
            <person name="Morrill P.L."/>
            <person name="Kamagata Y."/>
            <person name="Muyzer G."/>
            <person name="Nealson K.H."/>
        </authorList>
    </citation>
    <scope>NUCLEOTIDE SEQUENCE [LARGE SCALE GENOMIC DNA]</scope>
    <source>
        <strain evidence="2 3">A1</strain>
    </source>
</reference>
<dbReference type="InterPro" id="IPR012902">
    <property type="entry name" value="N_methyl_site"/>
</dbReference>
<gene>
    <name evidence="2" type="ORF">SRAA_1539</name>
</gene>
<dbReference type="InterPro" id="IPR045584">
    <property type="entry name" value="Pilin-like"/>
</dbReference>
<dbReference type="STRING" id="1458425.SRAA_1539"/>
<dbReference type="EMBL" id="AP014568">
    <property type="protein sequence ID" value="BAO81393.1"/>
    <property type="molecule type" value="Genomic_DNA"/>
</dbReference>
<dbReference type="RefSeq" id="WP_045533533.1">
    <property type="nucleotide sequence ID" value="NZ_AP014568.1"/>
</dbReference>
<dbReference type="InterPro" id="IPR031982">
    <property type="entry name" value="PilE-like"/>
</dbReference>
<evidence type="ECO:0000256" key="1">
    <source>
        <dbReference type="SAM" id="Phobius"/>
    </source>
</evidence>
<feature type="transmembrane region" description="Helical" evidence="1">
    <location>
        <begin position="6"/>
        <end position="33"/>
    </location>
</feature>
<dbReference type="Pfam" id="PF16732">
    <property type="entry name" value="ComP_DUS"/>
    <property type="match status" value="1"/>
</dbReference>
<keyword evidence="1" id="KW-0472">Membrane</keyword>
<evidence type="ECO:0000313" key="3">
    <source>
        <dbReference type="Proteomes" id="UP000067461"/>
    </source>
</evidence>
<dbReference type="AlphaFoldDB" id="A0A060NPG7"/>
<dbReference type="Gene3D" id="3.30.700.10">
    <property type="entry name" value="Glycoprotein, Type 4 Pilin"/>
    <property type="match status" value="1"/>
</dbReference>
<keyword evidence="1" id="KW-0812">Transmembrane</keyword>
<proteinExistence type="predicted"/>
<dbReference type="GO" id="GO:0043683">
    <property type="term" value="P:type IV pilus assembly"/>
    <property type="evidence" value="ECO:0007669"/>
    <property type="project" value="InterPro"/>
</dbReference>